<dbReference type="Proteomes" id="UP000034333">
    <property type="component" value="Unassembled WGS sequence"/>
</dbReference>
<protein>
    <submittedName>
        <fullName evidence="2">Uncharacterized protein</fullName>
    </submittedName>
</protein>
<feature type="transmembrane region" description="Helical" evidence="1">
    <location>
        <begin position="89"/>
        <end position="110"/>
    </location>
</feature>
<evidence type="ECO:0000256" key="1">
    <source>
        <dbReference type="SAM" id="Phobius"/>
    </source>
</evidence>
<dbReference type="AlphaFoldDB" id="A0A0G0HCE1"/>
<sequence length="135" mass="16358">MSFANILTWSYWFYQPYIARGGVMWIWVGGFLALVLAGLLIKIFRNYQQETIIKEAYRRGSNLLLSMGLAGLLWMFFRQERVSFLAWRFWLLLWLVIFIWWGVKVIIYFIKRLPKIKEEKIKIQEVKKYLPGKKR</sequence>
<keyword evidence="1" id="KW-0472">Membrane</keyword>
<keyword evidence="1" id="KW-1133">Transmembrane helix</keyword>
<evidence type="ECO:0000313" key="3">
    <source>
        <dbReference type="Proteomes" id="UP000034333"/>
    </source>
</evidence>
<name>A0A0G0HCE1_9BACT</name>
<gene>
    <name evidence="2" type="ORF">US58_C0012G0062</name>
</gene>
<dbReference type="STRING" id="1619036.US58_C0012G0062"/>
<dbReference type="EMBL" id="LBTN01000012">
    <property type="protein sequence ID" value="KKQ40853.1"/>
    <property type="molecule type" value="Genomic_DNA"/>
</dbReference>
<proteinExistence type="predicted"/>
<organism evidence="2 3">
    <name type="scientific">Candidatus Magasanikbacteria bacterium GW2011_GWA2_37_8</name>
    <dbReference type="NCBI Taxonomy" id="1619036"/>
    <lineage>
        <taxon>Bacteria</taxon>
        <taxon>Candidatus Magasanikiibacteriota</taxon>
    </lineage>
</organism>
<feature type="transmembrane region" description="Helical" evidence="1">
    <location>
        <begin position="24"/>
        <end position="44"/>
    </location>
</feature>
<evidence type="ECO:0000313" key="2">
    <source>
        <dbReference type="EMBL" id="KKQ40853.1"/>
    </source>
</evidence>
<comment type="caution">
    <text evidence="2">The sequence shown here is derived from an EMBL/GenBank/DDBJ whole genome shotgun (WGS) entry which is preliminary data.</text>
</comment>
<accession>A0A0G0HCE1</accession>
<keyword evidence="1" id="KW-0812">Transmembrane</keyword>
<reference evidence="2 3" key="1">
    <citation type="journal article" date="2015" name="Nature">
        <title>rRNA introns, odd ribosomes, and small enigmatic genomes across a large radiation of phyla.</title>
        <authorList>
            <person name="Brown C.T."/>
            <person name="Hug L.A."/>
            <person name="Thomas B.C."/>
            <person name="Sharon I."/>
            <person name="Castelle C.J."/>
            <person name="Singh A."/>
            <person name="Wilkins M.J."/>
            <person name="Williams K.H."/>
            <person name="Banfield J.F."/>
        </authorList>
    </citation>
    <scope>NUCLEOTIDE SEQUENCE [LARGE SCALE GENOMIC DNA]</scope>
</reference>
<feature type="transmembrane region" description="Helical" evidence="1">
    <location>
        <begin position="56"/>
        <end position="77"/>
    </location>
</feature>